<sequence>MEAPDRQTSDRSDWPMGPTLLTHTPTYQDRLILANARLVWPSSSPAPASPPNSARKSVADNAALGQGVQIRASNGLQCESRPDACRSADLF</sequence>
<dbReference type="AlphaFoldDB" id="A0A5B0QC08"/>
<organism evidence="2 3">
    <name type="scientific">Puccinia graminis f. sp. tritici</name>
    <dbReference type="NCBI Taxonomy" id="56615"/>
    <lineage>
        <taxon>Eukaryota</taxon>
        <taxon>Fungi</taxon>
        <taxon>Dikarya</taxon>
        <taxon>Basidiomycota</taxon>
        <taxon>Pucciniomycotina</taxon>
        <taxon>Pucciniomycetes</taxon>
        <taxon>Pucciniales</taxon>
        <taxon>Pucciniaceae</taxon>
        <taxon>Puccinia</taxon>
    </lineage>
</organism>
<dbReference type="EMBL" id="VSWC01000027">
    <property type="protein sequence ID" value="KAA1110790.1"/>
    <property type="molecule type" value="Genomic_DNA"/>
</dbReference>
<gene>
    <name evidence="2" type="ORF">PGT21_031755</name>
</gene>
<comment type="caution">
    <text evidence="2">The sequence shown here is derived from an EMBL/GenBank/DDBJ whole genome shotgun (WGS) entry which is preliminary data.</text>
</comment>
<feature type="region of interest" description="Disordered" evidence="1">
    <location>
        <begin position="1"/>
        <end position="22"/>
    </location>
</feature>
<evidence type="ECO:0000313" key="3">
    <source>
        <dbReference type="Proteomes" id="UP000324748"/>
    </source>
</evidence>
<dbReference type="Proteomes" id="UP000324748">
    <property type="component" value="Unassembled WGS sequence"/>
</dbReference>
<feature type="compositionally biased region" description="Basic and acidic residues" evidence="1">
    <location>
        <begin position="1"/>
        <end position="13"/>
    </location>
</feature>
<feature type="compositionally biased region" description="Low complexity" evidence="1">
    <location>
        <begin position="41"/>
        <end position="54"/>
    </location>
</feature>
<accession>A0A5B0QC08</accession>
<name>A0A5B0QC08_PUCGR</name>
<evidence type="ECO:0000256" key="1">
    <source>
        <dbReference type="SAM" id="MobiDB-lite"/>
    </source>
</evidence>
<feature type="region of interest" description="Disordered" evidence="1">
    <location>
        <begin position="41"/>
        <end position="61"/>
    </location>
</feature>
<protein>
    <submittedName>
        <fullName evidence="2">Uncharacterized protein</fullName>
    </submittedName>
</protein>
<keyword evidence="3" id="KW-1185">Reference proteome</keyword>
<proteinExistence type="predicted"/>
<reference evidence="2 3" key="1">
    <citation type="submission" date="2019-05" db="EMBL/GenBank/DDBJ databases">
        <title>Emergence of the Ug99 lineage of the wheat stem rust pathogen through somatic hybridization.</title>
        <authorList>
            <person name="Li F."/>
            <person name="Upadhyaya N.M."/>
            <person name="Sperschneider J."/>
            <person name="Matny O."/>
            <person name="Nguyen-Phuc H."/>
            <person name="Mago R."/>
            <person name="Raley C."/>
            <person name="Miller M.E."/>
            <person name="Silverstein K.A.T."/>
            <person name="Henningsen E."/>
            <person name="Hirsch C.D."/>
            <person name="Visser B."/>
            <person name="Pretorius Z.A."/>
            <person name="Steffenson B.J."/>
            <person name="Schwessinger B."/>
            <person name="Dodds P.N."/>
            <person name="Figueroa M."/>
        </authorList>
    </citation>
    <scope>NUCLEOTIDE SEQUENCE [LARGE SCALE GENOMIC DNA]</scope>
    <source>
        <strain evidence="2">21-0</strain>
    </source>
</reference>
<evidence type="ECO:0000313" key="2">
    <source>
        <dbReference type="EMBL" id="KAA1110790.1"/>
    </source>
</evidence>